<name>A0A0K2UXX4_LEPSM</name>
<proteinExistence type="predicted"/>
<keyword evidence="1" id="KW-0472">Membrane</keyword>
<protein>
    <submittedName>
        <fullName evidence="2">Uncharacterized protein</fullName>
    </submittedName>
</protein>
<feature type="transmembrane region" description="Helical" evidence="1">
    <location>
        <begin position="49"/>
        <end position="66"/>
    </location>
</feature>
<dbReference type="EMBL" id="HACA01025758">
    <property type="protein sequence ID" value="CDW43119.1"/>
    <property type="molecule type" value="Transcribed_RNA"/>
</dbReference>
<keyword evidence="1" id="KW-1133">Transmembrane helix</keyword>
<feature type="transmembrane region" description="Helical" evidence="1">
    <location>
        <begin position="12"/>
        <end position="37"/>
    </location>
</feature>
<keyword evidence="1" id="KW-0812">Transmembrane</keyword>
<dbReference type="AlphaFoldDB" id="A0A0K2UXX4"/>
<sequence length="67" mass="8041">MAQVKARDTMRTFAILCLMNFQFITECYFDIYIFRIYHTFKHAKGVYPHIRRALSNGLLVLIFFVFV</sequence>
<reference evidence="2" key="1">
    <citation type="submission" date="2014-05" db="EMBL/GenBank/DDBJ databases">
        <authorList>
            <person name="Chronopoulou M."/>
        </authorList>
    </citation>
    <scope>NUCLEOTIDE SEQUENCE</scope>
    <source>
        <tissue evidence="2">Whole organism</tissue>
    </source>
</reference>
<accession>A0A0K2UXX4</accession>
<evidence type="ECO:0000313" key="2">
    <source>
        <dbReference type="EMBL" id="CDW43119.1"/>
    </source>
</evidence>
<evidence type="ECO:0000256" key="1">
    <source>
        <dbReference type="SAM" id="Phobius"/>
    </source>
</evidence>
<organism evidence="2">
    <name type="scientific">Lepeophtheirus salmonis</name>
    <name type="common">Salmon louse</name>
    <name type="synonym">Caligus salmonis</name>
    <dbReference type="NCBI Taxonomy" id="72036"/>
    <lineage>
        <taxon>Eukaryota</taxon>
        <taxon>Metazoa</taxon>
        <taxon>Ecdysozoa</taxon>
        <taxon>Arthropoda</taxon>
        <taxon>Crustacea</taxon>
        <taxon>Multicrustacea</taxon>
        <taxon>Hexanauplia</taxon>
        <taxon>Copepoda</taxon>
        <taxon>Siphonostomatoida</taxon>
        <taxon>Caligidae</taxon>
        <taxon>Lepeophtheirus</taxon>
    </lineage>
</organism>